<evidence type="ECO:0000313" key="2">
    <source>
        <dbReference type="Proteomes" id="UP000291343"/>
    </source>
</evidence>
<evidence type="ECO:0000313" key="1">
    <source>
        <dbReference type="EMBL" id="RZF46617.1"/>
    </source>
</evidence>
<evidence type="ECO:0008006" key="3">
    <source>
        <dbReference type="Google" id="ProtNLM"/>
    </source>
</evidence>
<dbReference type="InParanoid" id="A0A482XLP9"/>
<reference evidence="1 2" key="1">
    <citation type="journal article" date="2017" name="Gigascience">
        <title>Genome sequence of the small brown planthopper, Laodelphax striatellus.</title>
        <authorList>
            <person name="Zhu J."/>
            <person name="Jiang F."/>
            <person name="Wang X."/>
            <person name="Yang P."/>
            <person name="Bao Y."/>
            <person name="Zhao W."/>
            <person name="Wang W."/>
            <person name="Lu H."/>
            <person name="Wang Q."/>
            <person name="Cui N."/>
            <person name="Li J."/>
            <person name="Chen X."/>
            <person name="Luo L."/>
            <person name="Yu J."/>
            <person name="Kang L."/>
            <person name="Cui F."/>
        </authorList>
    </citation>
    <scope>NUCLEOTIDE SEQUENCE [LARGE SCALE GENOMIC DNA]</scope>
    <source>
        <strain evidence="1">Lst14</strain>
    </source>
</reference>
<organism evidence="1 2">
    <name type="scientific">Laodelphax striatellus</name>
    <name type="common">Small brown planthopper</name>
    <name type="synonym">Delphax striatella</name>
    <dbReference type="NCBI Taxonomy" id="195883"/>
    <lineage>
        <taxon>Eukaryota</taxon>
        <taxon>Metazoa</taxon>
        <taxon>Ecdysozoa</taxon>
        <taxon>Arthropoda</taxon>
        <taxon>Hexapoda</taxon>
        <taxon>Insecta</taxon>
        <taxon>Pterygota</taxon>
        <taxon>Neoptera</taxon>
        <taxon>Paraneoptera</taxon>
        <taxon>Hemiptera</taxon>
        <taxon>Auchenorrhyncha</taxon>
        <taxon>Fulgoroidea</taxon>
        <taxon>Delphacidae</taxon>
        <taxon>Criomorphinae</taxon>
        <taxon>Laodelphax</taxon>
    </lineage>
</organism>
<protein>
    <recommendedName>
        <fullName evidence="3">Endonuclease-reverse transcriptase</fullName>
    </recommendedName>
</protein>
<sequence>MLAYLQSAKVLKIIVLIPHSHVPERKTWTCKASSIDLIRKTQVAMERSILNVHRLQRVRTAFIKSKVKLEDVSVLVRRLKWKWAGHVSRLQDGRWTKKVTEWEPSWRKRNIGRPRVRWKDDIVRVAG</sequence>
<dbReference type="EMBL" id="QKKF02005868">
    <property type="protein sequence ID" value="RZF46617.1"/>
    <property type="molecule type" value="Genomic_DNA"/>
</dbReference>
<dbReference type="STRING" id="195883.A0A482XLP9"/>
<keyword evidence="2" id="KW-1185">Reference proteome</keyword>
<dbReference type="Proteomes" id="UP000291343">
    <property type="component" value="Unassembled WGS sequence"/>
</dbReference>
<proteinExistence type="predicted"/>
<name>A0A482XLP9_LAOST</name>
<gene>
    <name evidence="1" type="ORF">LSTR_LSTR002949</name>
</gene>
<dbReference type="OrthoDB" id="6628351at2759"/>
<dbReference type="AlphaFoldDB" id="A0A482XLP9"/>
<accession>A0A482XLP9</accession>
<comment type="caution">
    <text evidence="1">The sequence shown here is derived from an EMBL/GenBank/DDBJ whole genome shotgun (WGS) entry which is preliminary data.</text>
</comment>
<dbReference type="SMR" id="A0A482XLP9"/>